<dbReference type="EMBL" id="CP000968">
    <property type="protein sequence ID" value="ACB08354.1"/>
    <property type="molecule type" value="Genomic_DNA"/>
</dbReference>
<dbReference type="HOGENOM" id="CLU_111441_0_0_2"/>
<keyword evidence="1" id="KW-0472">Membrane</keyword>
<dbReference type="Proteomes" id="UP000001686">
    <property type="component" value="Chromosome"/>
</dbReference>
<reference evidence="2 3" key="1">
    <citation type="journal article" date="2008" name="Proc. Natl. Acad. Sci. U.S.A.">
        <title>A korarchaeal genome reveals new insights into the evolution of the Archaea.</title>
        <authorList>
            <person name="Elkins J.G."/>
            <person name="Podar M."/>
            <person name="Graham D.E."/>
            <person name="Makarova K.S."/>
            <person name="Wolf Y."/>
            <person name="Randau L."/>
            <person name="Hedlund B.P."/>
            <person name="Brochier-Armanet C."/>
            <person name="Kunin V."/>
            <person name="Anderson I."/>
            <person name="Lapidus A."/>
            <person name="Goltsman E."/>
            <person name="Barry K."/>
            <person name="Koonin E.V."/>
            <person name="Hugenholtz P."/>
            <person name="Kyrpides N."/>
            <person name="Wanner G."/>
            <person name="Richardson P."/>
            <person name="Keller M."/>
            <person name="Stetter K.O."/>
        </authorList>
    </citation>
    <scope>NUCLEOTIDE SEQUENCE [LARGE SCALE GENOMIC DNA]</scope>
    <source>
        <strain evidence="3">OPF8</strain>
    </source>
</reference>
<dbReference type="AlphaFoldDB" id="B1L7C5"/>
<feature type="transmembrane region" description="Helical" evidence="1">
    <location>
        <begin position="195"/>
        <end position="214"/>
    </location>
</feature>
<dbReference type="InParanoid" id="B1L7C5"/>
<accession>B1L7C5</accession>
<evidence type="ECO:0000256" key="1">
    <source>
        <dbReference type="SAM" id="Phobius"/>
    </source>
</evidence>
<keyword evidence="1" id="KW-0812">Transmembrane</keyword>
<keyword evidence="3" id="KW-1185">Reference proteome</keyword>
<name>B1L7C5_KORCO</name>
<keyword evidence="1" id="KW-1133">Transmembrane helix</keyword>
<dbReference type="EnsemblBacteria" id="ACB08354">
    <property type="protein sequence ID" value="ACB08354"/>
    <property type="gene ID" value="Kcr_1609"/>
</dbReference>
<protein>
    <submittedName>
        <fullName evidence="2">Uncharacterized protein</fullName>
    </submittedName>
</protein>
<evidence type="ECO:0000313" key="2">
    <source>
        <dbReference type="EMBL" id="ACB08354.1"/>
    </source>
</evidence>
<dbReference type="eggNOG" id="arCOG01091">
    <property type="taxonomic scope" value="Archaea"/>
</dbReference>
<feature type="transmembrane region" description="Helical" evidence="1">
    <location>
        <begin position="51"/>
        <end position="68"/>
    </location>
</feature>
<feature type="transmembrane region" description="Helical" evidence="1">
    <location>
        <begin position="130"/>
        <end position="152"/>
    </location>
</feature>
<organism evidence="2 3">
    <name type="scientific">Korarchaeum cryptofilum (strain OPF8)</name>
    <dbReference type="NCBI Taxonomy" id="374847"/>
    <lineage>
        <taxon>Archaea</taxon>
        <taxon>Thermoproteota</taxon>
        <taxon>Candidatus Korarchaeia</taxon>
        <taxon>Candidatus Korarchaeales</taxon>
        <taxon>Candidatus Korarchaeaceae</taxon>
        <taxon>Candidatus Korarchaeum</taxon>
    </lineage>
</organism>
<feature type="transmembrane region" description="Helical" evidence="1">
    <location>
        <begin position="164"/>
        <end position="183"/>
    </location>
</feature>
<evidence type="ECO:0000313" key="3">
    <source>
        <dbReference type="Proteomes" id="UP000001686"/>
    </source>
</evidence>
<proteinExistence type="predicted"/>
<sequence>MEMHVVTKVSLRKALGEVRDTLARLSDHLEDLIDLGDFWEIARRYAVTNSFDSILMLLGIILGGYFGGIEEPSVILKLILAGTLSIFFSGSLGTYISERAERELKVRELERAVLMTLDETFISEMERRKAILIALASGGIPSILVMTLSISFKICELGLIEIKLSYTLSILQALLLLFIMGFYLGSLSGGKRLSYALFTLGAGLLLLVMMIWLGV</sequence>
<dbReference type="STRING" id="374847.Kcr_1609"/>
<feature type="transmembrane region" description="Helical" evidence="1">
    <location>
        <begin position="74"/>
        <end position="97"/>
    </location>
</feature>
<gene>
    <name evidence="2" type="ordered locus">Kcr_1609</name>
</gene>
<dbReference type="KEGG" id="kcr:Kcr_1609"/>